<protein>
    <submittedName>
        <fullName evidence="1">Uncharacterized protein</fullName>
    </submittedName>
</protein>
<comment type="caution">
    <text evidence="1">The sequence shown here is derived from an EMBL/GenBank/DDBJ whole genome shotgun (WGS) entry which is preliminary data.</text>
</comment>
<evidence type="ECO:0000313" key="2">
    <source>
        <dbReference type="Proteomes" id="UP000664940"/>
    </source>
</evidence>
<proteinExistence type="predicted"/>
<reference evidence="1 2" key="1">
    <citation type="journal article" date="2020" name="Nature">
        <title>Six reference-quality genomes reveal evolution of bat adaptations.</title>
        <authorList>
            <person name="Jebb D."/>
            <person name="Huang Z."/>
            <person name="Pippel M."/>
            <person name="Hughes G.M."/>
            <person name="Lavrichenko K."/>
            <person name="Devanna P."/>
            <person name="Winkler S."/>
            <person name="Jermiin L.S."/>
            <person name="Skirmuntt E.C."/>
            <person name="Katzourakis A."/>
            <person name="Burkitt-Gray L."/>
            <person name="Ray D.A."/>
            <person name="Sullivan K.A.M."/>
            <person name="Roscito J.G."/>
            <person name="Kirilenko B.M."/>
            <person name="Davalos L.M."/>
            <person name="Corthals A.P."/>
            <person name="Power M.L."/>
            <person name="Jones G."/>
            <person name="Ransome R.D."/>
            <person name="Dechmann D.K.N."/>
            <person name="Locatelli A.G."/>
            <person name="Puechmaille S.J."/>
            <person name="Fedrigo O."/>
            <person name="Jarvis E.D."/>
            <person name="Hiller M."/>
            <person name="Vernes S.C."/>
            <person name="Myers E.W."/>
            <person name="Teeling E.C."/>
        </authorList>
    </citation>
    <scope>NUCLEOTIDE SEQUENCE [LARGE SCALE GENOMIC DNA]</scope>
    <source>
        <strain evidence="1">Bat1K_MPI-CBG_1</strain>
    </source>
</reference>
<evidence type="ECO:0000313" key="1">
    <source>
        <dbReference type="EMBL" id="KAF6099748.1"/>
    </source>
</evidence>
<gene>
    <name evidence="1" type="ORF">HJG60_011486</name>
</gene>
<dbReference type="EMBL" id="JABVXQ010000007">
    <property type="protein sequence ID" value="KAF6099748.1"/>
    <property type="molecule type" value="Genomic_DNA"/>
</dbReference>
<organism evidence="1 2">
    <name type="scientific">Phyllostomus discolor</name>
    <name type="common">pale spear-nosed bat</name>
    <dbReference type="NCBI Taxonomy" id="89673"/>
    <lineage>
        <taxon>Eukaryota</taxon>
        <taxon>Metazoa</taxon>
        <taxon>Chordata</taxon>
        <taxon>Craniata</taxon>
        <taxon>Vertebrata</taxon>
        <taxon>Euteleostomi</taxon>
        <taxon>Mammalia</taxon>
        <taxon>Eutheria</taxon>
        <taxon>Laurasiatheria</taxon>
        <taxon>Chiroptera</taxon>
        <taxon>Yangochiroptera</taxon>
        <taxon>Phyllostomidae</taxon>
        <taxon>Phyllostominae</taxon>
        <taxon>Phyllostomus</taxon>
    </lineage>
</organism>
<dbReference type="AlphaFoldDB" id="A0A833ZVV3"/>
<name>A0A833ZVV3_9CHIR</name>
<dbReference type="Proteomes" id="UP000664940">
    <property type="component" value="Unassembled WGS sequence"/>
</dbReference>
<accession>A0A833ZVV3</accession>
<sequence>MGTFLAAAPIATLAPPMLALWEQRAPGSARSSGVALAPPPSSVSFVAAAASTYPPSPGREWELRLHARGGGAGSTMVPGAAPQFLARLLAARSLPLANFRVLPSTRNRGDLQQVFPVQVGEN</sequence>